<dbReference type="PANTHER" id="PTHR47691">
    <property type="entry name" value="REGULATOR-RELATED"/>
    <property type="match status" value="1"/>
</dbReference>
<evidence type="ECO:0000259" key="5">
    <source>
        <dbReference type="PROSITE" id="PS51755"/>
    </source>
</evidence>
<evidence type="ECO:0000313" key="7">
    <source>
        <dbReference type="Proteomes" id="UP000660745"/>
    </source>
</evidence>
<dbReference type="Gene3D" id="3.40.50.300">
    <property type="entry name" value="P-loop containing nucleotide triphosphate hydrolases"/>
    <property type="match status" value="1"/>
</dbReference>
<reference evidence="6" key="2">
    <citation type="submission" date="2020-09" db="EMBL/GenBank/DDBJ databases">
        <authorList>
            <person name="Sun Q."/>
            <person name="Zhou Y."/>
        </authorList>
    </citation>
    <scope>NUCLEOTIDE SEQUENCE</scope>
    <source>
        <strain evidence="6">CGMCC 4.7430</strain>
    </source>
</reference>
<name>A0A918A838_9ACTN</name>
<protein>
    <submittedName>
        <fullName evidence="6">SARP family transcriptional regulator</fullName>
    </submittedName>
</protein>
<dbReference type="Gene3D" id="1.25.40.10">
    <property type="entry name" value="Tetratricopeptide repeat domain"/>
    <property type="match status" value="2"/>
</dbReference>
<dbReference type="InterPro" id="IPR001867">
    <property type="entry name" value="OmpR/PhoB-type_DNA-bd"/>
</dbReference>
<organism evidence="6 7">
    <name type="scientific">Nonomuraea glycinis</name>
    <dbReference type="NCBI Taxonomy" id="2047744"/>
    <lineage>
        <taxon>Bacteria</taxon>
        <taxon>Bacillati</taxon>
        <taxon>Actinomycetota</taxon>
        <taxon>Actinomycetes</taxon>
        <taxon>Streptosporangiales</taxon>
        <taxon>Streptosporangiaceae</taxon>
        <taxon>Nonomuraea</taxon>
    </lineage>
</organism>
<gene>
    <name evidence="6" type="ORF">GCM10012278_46600</name>
</gene>
<evidence type="ECO:0000256" key="4">
    <source>
        <dbReference type="SAM" id="MobiDB-lite"/>
    </source>
</evidence>
<dbReference type="InterPro" id="IPR005158">
    <property type="entry name" value="BTAD"/>
</dbReference>
<dbReference type="InterPro" id="IPR027417">
    <property type="entry name" value="P-loop_NTPase"/>
</dbReference>
<dbReference type="Pfam" id="PF03704">
    <property type="entry name" value="BTAD"/>
    <property type="match status" value="1"/>
</dbReference>
<feature type="DNA-binding region" description="OmpR/PhoB-type" evidence="3">
    <location>
        <begin position="1"/>
        <end position="102"/>
    </location>
</feature>
<proteinExistence type="inferred from homology"/>
<comment type="similarity">
    <text evidence="1">Belongs to the AfsR/DnrI/RedD regulatory family.</text>
</comment>
<dbReference type="SUPFAM" id="SSF46894">
    <property type="entry name" value="C-terminal effector domain of the bipartite response regulators"/>
    <property type="match status" value="1"/>
</dbReference>
<dbReference type="SMART" id="SM01043">
    <property type="entry name" value="BTAD"/>
    <property type="match status" value="1"/>
</dbReference>
<dbReference type="Proteomes" id="UP000660745">
    <property type="component" value="Unassembled WGS sequence"/>
</dbReference>
<dbReference type="EMBL" id="BMNK01000008">
    <property type="protein sequence ID" value="GGP09740.1"/>
    <property type="molecule type" value="Genomic_DNA"/>
</dbReference>
<dbReference type="SMART" id="SM00862">
    <property type="entry name" value="Trans_reg_C"/>
    <property type="match status" value="1"/>
</dbReference>
<dbReference type="CDD" id="cd15831">
    <property type="entry name" value="BTAD"/>
    <property type="match status" value="1"/>
</dbReference>
<dbReference type="InterPro" id="IPR049945">
    <property type="entry name" value="AAA_22"/>
</dbReference>
<dbReference type="PANTHER" id="PTHR47691:SF3">
    <property type="entry name" value="HTH-TYPE TRANSCRIPTIONAL REGULATOR RV0890C-RELATED"/>
    <property type="match status" value="1"/>
</dbReference>
<accession>A0A918A838</accession>
<dbReference type="Pfam" id="PF00486">
    <property type="entry name" value="Trans_reg_C"/>
    <property type="match status" value="1"/>
</dbReference>
<dbReference type="GO" id="GO:0016887">
    <property type="term" value="F:ATP hydrolysis activity"/>
    <property type="evidence" value="ECO:0007669"/>
    <property type="project" value="InterPro"/>
</dbReference>
<dbReference type="PROSITE" id="PS51755">
    <property type="entry name" value="OMPR_PHOB"/>
    <property type="match status" value="1"/>
</dbReference>
<dbReference type="InterPro" id="IPR016032">
    <property type="entry name" value="Sig_transdc_resp-reg_C-effctor"/>
</dbReference>
<dbReference type="RefSeq" id="WP_189140811.1">
    <property type="nucleotide sequence ID" value="NZ_BMNK01000008.1"/>
</dbReference>
<dbReference type="PRINTS" id="PR00364">
    <property type="entry name" value="DISEASERSIST"/>
</dbReference>
<dbReference type="InterPro" id="IPR036388">
    <property type="entry name" value="WH-like_DNA-bd_sf"/>
</dbReference>
<dbReference type="SUPFAM" id="SSF48452">
    <property type="entry name" value="TPR-like"/>
    <property type="match status" value="3"/>
</dbReference>
<dbReference type="AlphaFoldDB" id="A0A918A838"/>
<comment type="caution">
    <text evidence="6">The sequence shown here is derived from an EMBL/GenBank/DDBJ whole genome shotgun (WGS) entry which is preliminary data.</text>
</comment>
<feature type="domain" description="OmpR/PhoB-type" evidence="5">
    <location>
        <begin position="1"/>
        <end position="102"/>
    </location>
</feature>
<dbReference type="GO" id="GO:0003677">
    <property type="term" value="F:DNA binding"/>
    <property type="evidence" value="ECO:0007669"/>
    <property type="project" value="UniProtKB-UniRule"/>
</dbReference>
<keyword evidence="7" id="KW-1185">Reference proteome</keyword>
<keyword evidence="2 3" id="KW-0238">DNA-binding</keyword>
<evidence type="ECO:0000256" key="1">
    <source>
        <dbReference type="ARBA" id="ARBA00005820"/>
    </source>
</evidence>
<sequence length="1116" mass="118906">MERVSSDPSLTFAILGPLEVRRDGEVVEIAGQRLRTLLGLLVLDAGRTVPVERLIAGIWDEQVPSGVGNALQALISRLRSALGKNHARRLVVAEPAGYRLAAGPDQVDVRRFALLARAGQAALAAGDARTAAATLREALALWRGPVPAELAGAGLAADVARLESGRLSVAEDRIEAELLLGRPAGLIDELSGLLTAHPLRERLHAQRMRALYGAGRRVEALAAYETARRTFRDELGADPSPSLTELHLTMLRDDPPPPEDVTPTTGPHAGQGLEGALSAGGRRGNLRARLTSFVGREDDLDHTADLLSAHRLVTLIGPGGAGKTRLATEVAEAVAATMPDGVWLAELASVSDETGLVQSLLSALDLRDGRPLPLASLPRDPFERLVRALRGKRLLIVLDNCEHIVEQAARVADQVLADCPDVRILATSREPLGITGEVTWTLPPLGLPPAGADPADAAGYPAVRLFADRAAAVRPGYRVRQDAGPVVAICRALDGLPLAIELAAARLRSLTAEEIAARLGAREGRFRLLSSGSRTAQARHQTLRAVVEWSWNLLDEEERTLGRRLSVFAGGATLDSIEHLHAATDERLRSRRADATVERLQDGPSDATDERFQGGPADGAAHDVLGSLARLVDKSFVIFDAGRYRMLETIRAYAAERLDESGELDVVRRAHAVHFTELAEAAEPGLRTGEQIDRLAELSAEHENLSTALRWAIESGAGEPALRLVGALGWYWWLRGHRLEGALRSREALAVPGGGPAPLRAMNLAIHVLNGVGLLLSWEEAMVMLTEMRELRSPEVAPHPLVALAGPMFVLSGGGAPQSEALVAEMSGHPDPWVVATGMLLRGLTHYSAGRIEQGERETLTALDGYRTIGDRWGAATALATLSDVHLLRGESELGIEVMREALELVDALGALEDTAYMRARLALGLNLLGRRAEAERLLRDIAQVAADSGDQLGEAGILAVWGEFARQDGDLGSAREHYARALSMMDASVAVPVQMISAVNSSLGLLAVQEGDLDGARRLLTLALKQATEVGDAQLTGIAVIACAGLALAHGRAEEAAALLGGAEVIKGIAAVVDFDHVRLTADAKAALGDREFLRHLERGRGMDQDDVVALALRT</sequence>
<reference evidence="6" key="1">
    <citation type="journal article" date="2014" name="Int. J. Syst. Evol. Microbiol.">
        <title>Complete genome sequence of Corynebacterium casei LMG S-19264T (=DSM 44701T), isolated from a smear-ripened cheese.</title>
        <authorList>
            <consortium name="US DOE Joint Genome Institute (JGI-PGF)"/>
            <person name="Walter F."/>
            <person name="Albersmeier A."/>
            <person name="Kalinowski J."/>
            <person name="Ruckert C."/>
        </authorList>
    </citation>
    <scope>NUCLEOTIDE SEQUENCE</scope>
    <source>
        <strain evidence="6">CGMCC 4.7430</strain>
    </source>
</reference>
<dbReference type="Pfam" id="PF13401">
    <property type="entry name" value="AAA_22"/>
    <property type="match status" value="1"/>
</dbReference>
<dbReference type="SUPFAM" id="SSF52540">
    <property type="entry name" value="P-loop containing nucleoside triphosphate hydrolases"/>
    <property type="match status" value="1"/>
</dbReference>
<evidence type="ECO:0000256" key="3">
    <source>
        <dbReference type="PROSITE-ProRule" id="PRU01091"/>
    </source>
</evidence>
<evidence type="ECO:0000256" key="2">
    <source>
        <dbReference type="ARBA" id="ARBA00023125"/>
    </source>
</evidence>
<dbReference type="InterPro" id="IPR011990">
    <property type="entry name" value="TPR-like_helical_dom_sf"/>
</dbReference>
<evidence type="ECO:0000313" key="6">
    <source>
        <dbReference type="EMBL" id="GGP09740.1"/>
    </source>
</evidence>
<dbReference type="Gene3D" id="1.10.10.10">
    <property type="entry name" value="Winged helix-like DNA-binding domain superfamily/Winged helix DNA-binding domain"/>
    <property type="match status" value="1"/>
</dbReference>
<dbReference type="GO" id="GO:0006355">
    <property type="term" value="P:regulation of DNA-templated transcription"/>
    <property type="evidence" value="ECO:0007669"/>
    <property type="project" value="InterPro"/>
</dbReference>
<feature type="region of interest" description="Disordered" evidence="4">
    <location>
        <begin position="252"/>
        <end position="281"/>
    </location>
</feature>
<dbReference type="GO" id="GO:0000160">
    <property type="term" value="P:phosphorelay signal transduction system"/>
    <property type="evidence" value="ECO:0007669"/>
    <property type="project" value="InterPro"/>
</dbReference>